<dbReference type="EMBL" id="FSQT01000002">
    <property type="protein sequence ID" value="SIN33974.1"/>
    <property type="molecule type" value="Genomic_DNA"/>
</dbReference>
<gene>
    <name evidence="1" type="ORF">SAMN04489832_5614</name>
</gene>
<dbReference type="OrthoDB" id="3538778at2"/>
<name>A0A1N6AJ46_9ACTN</name>
<protein>
    <submittedName>
        <fullName evidence="1">Uncharacterized protein</fullName>
    </submittedName>
</protein>
<reference evidence="2" key="1">
    <citation type="submission" date="2016-12" db="EMBL/GenBank/DDBJ databases">
        <authorList>
            <person name="Varghese N."/>
            <person name="Submissions S."/>
        </authorList>
    </citation>
    <scope>NUCLEOTIDE SEQUENCE [LARGE SCALE GENOMIC DNA]</scope>
    <source>
        <strain evidence="2">DSM 45599</strain>
    </source>
</reference>
<dbReference type="RefSeq" id="WP_074316863.1">
    <property type="nucleotide sequence ID" value="NZ_FSQT01000002.1"/>
</dbReference>
<dbReference type="PROSITE" id="PS51257">
    <property type="entry name" value="PROKAR_LIPOPROTEIN"/>
    <property type="match status" value="1"/>
</dbReference>
<sequence length="177" mass="18752">MSLHARTVCRAAARLAVAVLILGGLTSCSPERKGITGLTVDAAGRPLAALAWCSDRPPDIVSLFTVREATSPTPSGRPTPWPMWPGEKYTVPRAATSPTTVPLESFPPGSGADPDVAYAMYGVADDNSFTTHRVDFRVGELTDLAAGSVLVTEIVEGEEVQVTLSLEEFAHRGENEC</sequence>
<accession>A0A1N6AJ46</accession>
<evidence type="ECO:0000313" key="2">
    <source>
        <dbReference type="Proteomes" id="UP000185124"/>
    </source>
</evidence>
<evidence type="ECO:0000313" key="1">
    <source>
        <dbReference type="EMBL" id="SIN33974.1"/>
    </source>
</evidence>
<dbReference type="Proteomes" id="UP000185124">
    <property type="component" value="Unassembled WGS sequence"/>
</dbReference>
<dbReference type="AlphaFoldDB" id="A0A1N6AJ46"/>
<organism evidence="1 2">
    <name type="scientific">Micromonospora cremea</name>
    <dbReference type="NCBI Taxonomy" id="709881"/>
    <lineage>
        <taxon>Bacteria</taxon>
        <taxon>Bacillati</taxon>
        <taxon>Actinomycetota</taxon>
        <taxon>Actinomycetes</taxon>
        <taxon>Micromonosporales</taxon>
        <taxon>Micromonosporaceae</taxon>
        <taxon>Micromonospora</taxon>
    </lineage>
</organism>
<keyword evidence="2" id="KW-1185">Reference proteome</keyword>
<dbReference type="STRING" id="709881.SAMN04489832_5614"/>
<proteinExistence type="predicted"/>